<dbReference type="PANTHER" id="PTHR19288">
    <property type="entry name" value="4-NITROPHENYLPHOSPHATASE-RELATED"/>
    <property type="match status" value="1"/>
</dbReference>
<sequence>MGVRGVIFDVDGTLVRGDEPIGGAEAGLSAVDAVGLRRLLVSNNPTKPPEAYERRLHRAGVAVDPSDVLTAGSVTARYLSEHHSQDRIAVVGESGLVDLLRSAGLSVDPLGGDSFDLPTPDVLVASVDRAFSYQTLQRCLRVLDDRTVTFLGTDPDVVIPAADGDAPGSGAIIDAIANVAGRDPAVVLGKPGETARRMALDRLGLPPEDVLVVGDRLDTDIALGERAGMTTALVLTGVTGAADLDASPIEPDYVLDSLAGLESVLDDLPTS</sequence>
<dbReference type="InterPro" id="IPR006357">
    <property type="entry name" value="HAD-SF_hydro_IIA"/>
</dbReference>
<dbReference type="PANTHER" id="PTHR19288:SF46">
    <property type="entry name" value="HALOACID DEHALOGENASE-LIKE HYDROLASE DOMAIN-CONTAINING PROTEIN 2"/>
    <property type="match status" value="1"/>
</dbReference>
<protein>
    <submittedName>
        <fullName evidence="1">HAD-IIA family hydrolase</fullName>
    </submittedName>
</protein>
<gene>
    <name evidence="1" type="ORF">ACFSAS_14870</name>
</gene>
<dbReference type="InterPro" id="IPR023214">
    <property type="entry name" value="HAD_sf"/>
</dbReference>
<accession>A0ABD6E1M7</accession>
<dbReference type="GO" id="GO:0016787">
    <property type="term" value="F:hydrolase activity"/>
    <property type="evidence" value="ECO:0007669"/>
    <property type="project" value="UniProtKB-KW"/>
</dbReference>
<evidence type="ECO:0000313" key="1">
    <source>
        <dbReference type="EMBL" id="MFD1686895.1"/>
    </source>
</evidence>
<dbReference type="Proteomes" id="UP001597092">
    <property type="component" value="Unassembled WGS sequence"/>
</dbReference>
<proteinExistence type="predicted"/>
<dbReference type="Pfam" id="PF13242">
    <property type="entry name" value="Hydrolase_like"/>
    <property type="match status" value="1"/>
</dbReference>
<reference evidence="1 2" key="1">
    <citation type="journal article" date="2019" name="Int. J. Syst. Evol. Microbiol.">
        <title>The Global Catalogue of Microorganisms (GCM) 10K type strain sequencing project: providing services to taxonomists for standard genome sequencing and annotation.</title>
        <authorList>
            <consortium name="The Broad Institute Genomics Platform"/>
            <consortium name="The Broad Institute Genome Sequencing Center for Infectious Disease"/>
            <person name="Wu L."/>
            <person name="Ma J."/>
        </authorList>
    </citation>
    <scope>NUCLEOTIDE SEQUENCE [LARGE SCALE GENOMIC DNA]</scope>
    <source>
        <strain evidence="1 2">CGMCC 1.10387</strain>
    </source>
</reference>
<dbReference type="InterPro" id="IPR036412">
    <property type="entry name" value="HAD-like_sf"/>
</dbReference>
<dbReference type="Pfam" id="PF13344">
    <property type="entry name" value="Hydrolase_6"/>
    <property type="match status" value="1"/>
</dbReference>
<comment type="caution">
    <text evidence="1">The sequence shown here is derived from an EMBL/GenBank/DDBJ whole genome shotgun (WGS) entry which is preliminary data.</text>
</comment>
<dbReference type="Gene3D" id="3.40.50.1000">
    <property type="entry name" value="HAD superfamily/HAD-like"/>
    <property type="match status" value="2"/>
</dbReference>
<dbReference type="AlphaFoldDB" id="A0ABD6E1M7"/>
<keyword evidence="1" id="KW-0378">Hydrolase</keyword>
<name>A0ABD6E1M7_9EURY</name>
<dbReference type="SUPFAM" id="SSF56784">
    <property type="entry name" value="HAD-like"/>
    <property type="match status" value="1"/>
</dbReference>
<evidence type="ECO:0000313" key="2">
    <source>
        <dbReference type="Proteomes" id="UP001597092"/>
    </source>
</evidence>
<dbReference type="NCBIfam" id="TIGR01460">
    <property type="entry name" value="HAD-SF-IIA"/>
    <property type="match status" value="1"/>
</dbReference>
<keyword evidence="2" id="KW-1185">Reference proteome</keyword>
<dbReference type="RefSeq" id="WP_256307390.1">
    <property type="nucleotide sequence ID" value="NZ_JANHAW010000002.1"/>
</dbReference>
<dbReference type="EMBL" id="JBHUDP010000006">
    <property type="protein sequence ID" value="MFD1686895.1"/>
    <property type="molecule type" value="Genomic_DNA"/>
</dbReference>
<organism evidence="1 2">
    <name type="scientific">Halobellus litoreus</name>
    <dbReference type="NCBI Taxonomy" id="755310"/>
    <lineage>
        <taxon>Archaea</taxon>
        <taxon>Methanobacteriati</taxon>
        <taxon>Methanobacteriota</taxon>
        <taxon>Stenosarchaea group</taxon>
        <taxon>Halobacteria</taxon>
        <taxon>Halobacteriales</taxon>
        <taxon>Haloferacaceae</taxon>
        <taxon>Halobellus</taxon>
    </lineage>
</organism>